<keyword evidence="5 7" id="KW-1133">Transmembrane helix</keyword>
<comment type="subcellular location">
    <subcellularLocation>
        <location evidence="1">Cell membrane</location>
        <topology evidence="1">Multi-pass membrane protein</topology>
    </subcellularLocation>
</comment>
<dbReference type="Gene3D" id="3.40.50.300">
    <property type="entry name" value="P-loop containing nucleotide triphosphate hydrolases"/>
    <property type="match status" value="1"/>
</dbReference>
<evidence type="ECO:0000313" key="11">
    <source>
        <dbReference type="Proteomes" id="UP000470771"/>
    </source>
</evidence>
<evidence type="ECO:0000256" key="6">
    <source>
        <dbReference type="ARBA" id="ARBA00023136"/>
    </source>
</evidence>
<dbReference type="GO" id="GO:0016887">
    <property type="term" value="F:ATP hydrolysis activity"/>
    <property type="evidence" value="ECO:0007669"/>
    <property type="project" value="InterPro"/>
</dbReference>
<sequence length="603" mass="66453">MKKFNRFQEKTPKIKFNTKAEGGQPAKHSKVTKAQAFKTIIWPRRKLVFIGLFLIVLSRLASLVLPWKSKALLDDVIPNKDYDQLYSLLLIVGIAILVQAVTSFLLTKILSVQAQYLISELRAKVQKKVLSLPISFFDNTKSGVLVSRIMTDVEGVRNLIGTGLVQMVGGTITAVISLVLLIKISPSMTLFVLVPVAIFGVVALKAFKYIRPIFRKRGVINAEVTGRLTESLAGVRVIKAFNAEEQENKTFEEGVERLFNNVKRSLTATAAMTSSSTFLLGLASTGIMGIGGYKIMTGDLTVGDFLSFTLLLGFMIAPIVQMSNIGSQLTEAMAGLDRTEELMNMEAEEDAGNRTEELPNVIGNIEFKDVSFAYEKGKEVIHNISFEAASGTVTALVGSSGSGKSTIAGLSATFLNPKSGMITIDGKDLSKVKLNHYRRNLGVVLQDEFLFEGTIRENILFPRPNATEEQLQNAVNSAYVNEFTDRFDEGLDTLIGERGVKLSGGQRQRIAIARAILADPKIIILDEATSNLDNESEALIQKSLNELMKGRTTFVIAHRLSTIKKADQILVIEDGRIVERGNHEELIQSEGRYFDLYTYQARI</sequence>
<proteinExistence type="predicted"/>
<organism evidence="10 11">
    <name type="scientific">Acidiluteibacter ferrifornacis</name>
    <dbReference type="NCBI Taxonomy" id="2692424"/>
    <lineage>
        <taxon>Bacteria</taxon>
        <taxon>Pseudomonadati</taxon>
        <taxon>Bacteroidota</taxon>
        <taxon>Flavobacteriia</taxon>
        <taxon>Flavobacteriales</taxon>
        <taxon>Cryomorphaceae</taxon>
        <taxon>Acidiluteibacter</taxon>
    </lineage>
</organism>
<evidence type="ECO:0000256" key="5">
    <source>
        <dbReference type="ARBA" id="ARBA00022989"/>
    </source>
</evidence>
<dbReference type="RefSeq" id="WP_160633406.1">
    <property type="nucleotide sequence ID" value="NZ_WWNE01000007.1"/>
</dbReference>
<feature type="domain" description="ABC transmembrane type-1" evidence="9">
    <location>
        <begin position="49"/>
        <end position="331"/>
    </location>
</feature>
<dbReference type="InterPro" id="IPR003593">
    <property type="entry name" value="AAA+_ATPase"/>
</dbReference>
<dbReference type="GO" id="GO:0005886">
    <property type="term" value="C:plasma membrane"/>
    <property type="evidence" value="ECO:0007669"/>
    <property type="project" value="UniProtKB-SubCell"/>
</dbReference>
<dbReference type="PROSITE" id="PS00211">
    <property type="entry name" value="ABC_TRANSPORTER_1"/>
    <property type="match status" value="1"/>
</dbReference>
<evidence type="ECO:0000259" key="9">
    <source>
        <dbReference type="PROSITE" id="PS50929"/>
    </source>
</evidence>
<feature type="transmembrane region" description="Helical" evidence="7">
    <location>
        <begin position="85"/>
        <end position="106"/>
    </location>
</feature>
<dbReference type="Proteomes" id="UP000470771">
    <property type="component" value="Unassembled WGS sequence"/>
</dbReference>
<dbReference type="SMART" id="SM00382">
    <property type="entry name" value="AAA"/>
    <property type="match status" value="1"/>
</dbReference>
<feature type="domain" description="ABC transporter" evidence="8">
    <location>
        <begin position="365"/>
        <end position="599"/>
    </location>
</feature>
<dbReference type="Pfam" id="PF00005">
    <property type="entry name" value="ABC_tran"/>
    <property type="match status" value="1"/>
</dbReference>
<dbReference type="Pfam" id="PF00664">
    <property type="entry name" value="ABC_membrane"/>
    <property type="match status" value="1"/>
</dbReference>
<evidence type="ECO:0000259" key="8">
    <source>
        <dbReference type="PROSITE" id="PS50893"/>
    </source>
</evidence>
<keyword evidence="6 7" id="KW-0472">Membrane</keyword>
<evidence type="ECO:0000313" key="10">
    <source>
        <dbReference type="EMBL" id="NBG66458.1"/>
    </source>
</evidence>
<dbReference type="CDD" id="cd07346">
    <property type="entry name" value="ABC_6TM_exporters"/>
    <property type="match status" value="1"/>
</dbReference>
<dbReference type="FunFam" id="3.40.50.300:FF:000218">
    <property type="entry name" value="Multidrug ABC transporter ATP-binding protein"/>
    <property type="match status" value="1"/>
</dbReference>
<dbReference type="EMBL" id="WWNE01000007">
    <property type="protein sequence ID" value="NBG66458.1"/>
    <property type="molecule type" value="Genomic_DNA"/>
</dbReference>
<reference evidence="10 11" key="1">
    <citation type="submission" date="2019-12" db="EMBL/GenBank/DDBJ databases">
        <authorList>
            <person name="Zhao J."/>
        </authorList>
    </citation>
    <scope>NUCLEOTIDE SEQUENCE [LARGE SCALE GENOMIC DNA]</scope>
    <source>
        <strain evidence="10 11">S-15</strain>
    </source>
</reference>
<dbReference type="PANTHER" id="PTHR43394:SF1">
    <property type="entry name" value="ATP-BINDING CASSETTE SUB-FAMILY B MEMBER 10, MITOCHONDRIAL"/>
    <property type="match status" value="1"/>
</dbReference>
<evidence type="ECO:0000256" key="7">
    <source>
        <dbReference type="SAM" id="Phobius"/>
    </source>
</evidence>
<protein>
    <submittedName>
        <fullName evidence="10">ATP-binding cassette domain-containing protein</fullName>
    </submittedName>
</protein>
<keyword evidence="11" id="KW-1185">Reference proteome</keyword>
<feature type="transmembrane region" description="Helical" evidence="7">
    <location>
        <begin position="266"/>
        <end position="290"/>
    </location>
</feature>
<keyword evidence="2 7" id="KW-0812">Transmembrane</keyword>
<feature type="transmembrane region" description="Helical" evidence="7">
    <location>
        <begin position="302"/>
        <end position="320"/>
    </location>
</feature>
<dbReference type="InterPro" id="IPR039421">
    <property type="entry name" value="Type_1_exporter"/>
</dbReference>
<gene>
    <name evidence="10" type="ORF">GQN54_10045</name>
</gene>
<feature type="transmembrane region" description="Helical" evidence="7">
    <location>
        <begin position="188"/>
        <end position="207"/>
    </location>
</feature>
<dbReference type="InterPro" id="IPR036640">
    <property type="entry name" value="ABC1_TM_sf"/>
</dbReference>
<dbReference type="SUPFAM" id="SSF52540">
    <property type="entry name" value="P-loop containing nucleoside triphosphate hydrolases"/>
    <property type="match status" value="1"/>
</dbReference>
<dbReference type="InterPro" id="IPR003439">
    <property type="entry name" value="ABC_transporter-like_ATP-bd"/>
</dbReference>
<keyword evidence="4 10" id="KW-0067">ATP-binding</keyword>
<dbReference type="GO" id="GO:0005524">
    <property type="term" value="F:ATP binding"/>
    <property type="evidence" value="ECO:0007669"/>
    <property type="project" value="UniProtKB-KW"/>
</dbReference>
<evidence type="ECO:0000256" key="4">
    <source>
        <dbReference type="ARBA" id="ARBA00022840"/>
    </source>
</evidence>
<evidence type="ECO:0000256" key="1">
    <source>
        <dbReference type="ARBA" id="ARBA00004651"/>
    </source>
</evidence>
<dbReference type="InterPro" id="IPR011527">
    <property type="entry name" value="ABC1_TM_dom"/>
</dbReference>
<accession>A0A6N9NIF4</accession>
<dbReference type="PANTHER" id="PTHR43394">
    <property type="entry name" value="ATP-DEPENDENT PERMEASE MDL1, MITOCHONDRIAL"/>
    <property type="match status" value="1"/>
</dbReference>
<dbReference type="InterPro" id="IPR017871">
    <property type="entry name" value="ABC_transporter-like_CS"/>
</dbReference>
<feature type="transmembrane region" description="Helical" evidence="7">
    <location>
        <begin position="158"/>
        <end position="182"/>
    </location>
</feature>
<evidence type="ECO:0000256" key="3">
    <source>
        <dbReference type="ARBA" id="ARBA00022741"/>
    </source>
</evidence>
<dbReference type="SUPFAM" id="SSF90123">
    <property type="entry name" value="ABC transporter transmembrane region"/>
    <property type="match status" value="1"/>
</dbReference>
<evidence type="ECO:0000256" key="2">
    <source>
        <dbReference type="ARBA" id="ARBA00022692"/>
    </source>
</evidence>
<dbReference type="GO" id="GO:0015421">
    <property type="term" value="F:ABC-type oligopeptide transporter activity"/>
    <property type="evidence" value="ECO:0007669"/>
    <property type="project" value="TreeGrafter"/>
</dbReference>
<keyword evidence="3" id="KW-0547">Nucleotide-binding</keyword>
<dbReference type="PROSITE" id="PS50929">
    <property type="entry name" value="ABC_TM1F"/>
    <property type="match status" value="1"/>
</dbReference>
<dbReference type="Gene3D" id="1.20.1560.10">
    <property type="entry name" value="ABC transporter type 1, transmembrane domain"/>
    <property type="match status" value="1"/>
</dbReference>
<comment type="caution">
    <text evidence="10">The sequence shown here is derived from an EMBL/GenBank/DDBJ whole genome shotgun (WGS) entry which is preliminary data.</text>
</comment>
<dbReference type="AlphaFoldDB" id="A0A6N9NIF4"/>
<name>A0A6N9NIF4_9FLAO</name>
<dbReference type="PROSITE" id="PS50893">
    <property type="entry name" value="ABC_TRANSPORTER_2"/>
    <property type="match status" value="1"/>
</dbReference>
<dbReference type="InterPro" id="IPR027417">
    <property type="entry name" value="P-loop_NTPase"/>
</dbReference>
<feature type="transmembrane region" description="Helical" evidence="7">
    <location>
        <begin position="47"/>
        <end position="65"/>
    </location>
</feature>